<protein>
    <submittedName>
        <fullName evidence="1">Uncharacterized protein</fullName>
    </submittedName>
</protein>
<proteinExistence type="predicted"/>
<reference evidence="2" key="1">
    <citation type="submission" date="2016-01" db="EMBL/GenBank/DDBJ databases">
        <authorList>
            <person name="Mitreva M."/>
            <person name="Pepin K.H."/>
            <person name="Mihindukulasuriya K.A."/>
            <person name="Fulton R."/>
            <person name="Fronick C."/>
            <person name="O'Laughlin M."/>
            <person name="Miner T."/>
            <person name="Herter B."/>
            <person name="Rosa B.A."/>
            <person name="Cordes M."/>
            <person name="Tomlinson C."/>
            <person name="Wollam A."/>
            <person name="Palsikar V.B."/>
            <person name="Mardis E.R."/>
            <person name="Wilson R.K."/>
        </authorList>
    </citation>
    <scope>NUCLEOTIDE SEQUENCE [LARGE SCALE GENOMIC DNA]</scope>
    <source>
        <strain evidence="2">MJR7757B</strain>
    </source>
</reference>
<comment type="caution">
    <text evidence="1">The sequence shown here is derived from an EMBL/GenBank/DDBJ whole genome shotgun (WGS) entry which is preliminary data.</text>
</comment>
<name>A0A133P6C5_FUSNU</name>
<organism evidence="1 2">
    <name type="scientific">Fusobacterium nucleatum</name>
    <dbReference type="NCBI Taxonomy" id="851"/>
    <lineage>
        <taxon>Bacteria</taxon>
        <taxon>Fusobacteriati</taxon>
        <taxon>Fusobacteriota</taxon>
        <taxon>Fusobacteriia</taxon>
        <taxon>Fusobacteriales</taxon>
        <taxon>Fusobacteriaceae</taxon>
        <taxon>Fusobacterium</taxon>
    </lineage>
</organism>
<keyword evidence="2" id="KW-1185">Reference proteome</keyword>
<gene>
    <name evidence="1" type="ORF">HMPREF3221_00604</name>
</gene>
<dbReference type="EMBL" id="LRPY01000058">
    <property type="protein sequence ID" value="KXA24006.1"/>
    <property type="molecule type" value="Genomic_DNA"/>
</dbReference>
<accession>A0A133P6C5</accession>
<sequence>MKIIEKTEFKEDIMKLENALDYKKETSEIFEDYSYMREVVDLERPFYIWAEEPGGDIPNIVINSPNPNIKITNIIEKEKLILLVAMYFGIKHCMYVTENLDPHEETNGKYMGNAYYLTDYMFKNPPKFDNKFLKKGDFVKRWKILKLFLENNFPDIKKNISWKYIKRLKVENYEIVLLLVCIPINNNIEYF</sequence>
<dbReference type="PATRIC" id="fig|851.8.peg.609"/>
<dbReference type="AlphaFoldDB" id="A0A133P6C5"/>
<evidence type="ECO:0000313" key="2">
    <source>
        <dbReference type="Proteomes" id="UP000070401"/>
    </source>
</evidence>
<evidence type="ECO:0000313" key="1">
    <source>
        <dbReference type="EMBL" id="KXA24006.1"/>
    </source>
</evidence>
<dbReference type="Proteomes" id="UP000070401">
    <property type="component" value="Unassembled WGS sequence"/>
</dbReference>